<proteinExistence type="predicted"/>
<dbReference type="Pfam" id="PF00440">
    <property type="entry name" value="TetR_N"/>
    <property type="match status" value="1"/>
</dbReference>
<sequence>MWKYFVEATAQIIREEGIENVTIRKIADIAGYNSATIYNYFSEISHLVFFASLKFMKQYTEEVAQVYKRNDLAPMEKYLRAWELFCQHSFQNPSVFHAVFIADLGSHPEDLLKHYYSVYPSEIIGIPEEIKPVILEHNISKRGRVILEFLVKEGLMKEENVDAINELTIMIWQGMFTTFLNNRSTYDPEEATRKIMLYIREIMRNANHFSFADEPQSADLSS</sequence>
<evidence type="ECO:0000256" key="2">
    <source>
        <dbReference type="PROSITE-ProRule" id="PRU00335"/>
    </source>
</evidence>
<reference evidence="5" key="2">
    <citation type="submission" date="2021-04" db="EMBL/GenBank/DDBJ databases">
        <title>Brevibacillus composti FJAT-54423, complete genome.</title>
        <authorList>
            <person name="Tang R."/>
        </authorList>
    </citation>
    <scope>NUCLEOTIDE SEQUENCE</scope>
    <source>
        <strain evidence="5">FJAT-54424</strain>
    </source>
</reference>
<dbReference type="AlphaFoldDB" id="A0A7T5EPN5"/>
<evidence type="ECO:0000259" key="3">
    <source>
        <dbReference type="PROSITE" id="PS50977"/>
    </source>
</evidence>
<dbReference type="EMBL" id="CP066308">
    <property type="protein sequence ID" value="QQE76466.1"/>
    <property type="molecule type" value="Genomic_DNA"/>
</dbReference>
<dbReference type="SUPFAM" id="SSF46689">
    <property type="entry name" value="Homeodomain-like"/>
    <property type="match status" value="1"/>
</dbReference>
<dbReference type="Proteomes" id="UP000677234">
    <property type="component" value="Chromosome"/>
</dbReference>
<dbReference type="GO" id="GO:0003677">
    <property type="term" value="F:DNA binding"/>
    <property type="evidence" value="ECO:0007669"/>
    <property type="project" value="UniProtKB-UniRule"/>
</dbReference>
<dbReference type="EMBL" id="CP073708">
    <property type="protein sequence ID" value="QUO43543.1"/>
    <property type="molecule type" value="Genomic_DNA"/>
</dbReference>
<dbReference type="Proteomes" id="UP000595847">
    <property type="component" value="Chromosome"/>
</dbReference>
<dbReference type="Gene3D" id="1.10.357.10">
    <property type="entry name" value="Tetracycline Repressor, domain 2"/>
    <property type="match status" value="1"/>
</dbReference>
<feature type="domain" description="HTH tetR-type" evidence="3">
    <location>
        <begin position="1"/>
        <end position="59"/>
    </location>
</feature>
<evidence type="ECO:0000313" key="6">
    <source>
        <dbReference type="Proteomes" id="UP000595847"/>
    </source>
</evidence>
<evidence type="ECO:0000313" key="7">
    <source>
        <dbReference type="Proteomes" id="UP000677234"/>
    </source>
</evidence>
<evidence type="ECO:0000313" key="4">
    <source>
        <dbReference type="EMBL" id="QQE76466.1"/>
    </source>
</evidence>
<feature type="DNA-binding region" description="H-T-H motif" evidence="2">
    <location>
        <begin position="22"/>
        <end position="41"/>
    </location>
</feature>
<protein>
    <submittedName>
        <fullName evidence="4">TetR/AcrR family transcriptional regulator</fullName>
    </submittedName>
</protein>
<name>A0A7T5EPN5_9BACL</name>
<dbReference type="InterPro" id="IPR009057">
    <property type="entry name" value="Homeodomain-like_sf"/>
</dbReference>
<evidence type="ECO:0000256" key="1">
    <source>
        <dbReference type="ARBA" id="ARBA00023125"/>
    </source>
</evidence>
<keyword evidence="1 2" id="KW-0238">DNA-binding</keyword>
<keyword evidence="7" id="KW-1185">Reference proteome</keyword>
<dbReference type="KEGG" id="bcop:JD108_03120"/>
<organism evidence="4 6">
    <name type="scientific">Brevibacillus composti</name>
    <dbReference type="NCBI Taxonomy" id="2796470"/>
    <lineage>
        <taxon>Bacteria</taxon>
        <taxon>Bacillati</taxon>
        <taxon>Bacillota</taxon>
        <taxon>Bacilli</taxon>
        <taxon>Bacillales</taxon>
        <taxon>Paenibacillaceae</taxon>
        <taxon>Brevibacillus</taxon>
    </lineage>
</organism>
<gene>
    <name evidence="4" type="ORF">JD108_03120</name>
    <name evidence="5" type="ORF">KDJ56_03125</name>
</gene>
<accession>A0A7T5EPN5</accession>
<dbReference type="PROSITE" id="PS50977">
    <property type="entry name" value="HTH_TETR_2"/>
    <property type="match status" value="1"/>
</dbReference>
<evidence type="ECO:0000313" key="5">
    <source>
        <dbReference type="EMBL" id="QUO43543.1"/>
    </source>
</evidence>
<dbReference type="InterPro" id="IPR001647">
    <property type="entry name" value="HTH_TetR"/>
</dbReference>
<reference evidence="4 6" key="1">
    <citation type="submission" date="2020-12" db="EMBL/GenBank/DDBJ databases">
        <title>strain FJAT-54423T represents a novel species of the genus Brevibacillus.</title>
        <authorList>
            <person name="Tang R."/>
        </authorList>
    </citation>
    <scope>NUCLEOTIDE SEQUENCE [LARGE SCALE GENOMIC DNA]</scope>
    <source>
        <strain evidence="4 6">FJAT-54423</strain>
    </source>
</reference>